<dbReference type="InterPro" id="IPR001173">
    <property type="entry name" value="Glyco_trans_2-like"/>
</dbReference>
<dbReference type="Pfam" id="PF00535">
    <property type="entry name" value="Glycos_transf_2"/>
    <property type="match status" value="1"/>
</dbReference>
<dbReference type="EMBL" id="DSLG01000002">
    <property type="protein sequence ID" value="HEA86514.1"/>
    <property type="molecule type" value="Genomic_DNA"/>
</dbReference>
<sequence>MGLAVAGAGSLFYPACGTARRRPVPGAGDAFLYHTGGCRLVRSAGEAQGWLMEEPELALVFVNYDSARWLRTALATAKQATGNLNVELVVVDNFSPGEKEREWLREVGAEFGARILLLGKNLGYGAAANRGVAHTRAELVAVCNPDVRFTARSLSRLTEFIRSQPDAGVVSPQLYYPDGTPQPSCRRLPRLRYLFWGRRSPFVRMFPRQAPAREFLYLDVWQSTQPVEVEAVIGTVMVFRRSAFAAVAGFDEGYFMFAEDLDICDRLRRQGWRVFLEPRARVIHYYGAVRRRWRRWTEYQRVRGLHRFFIQRSRVPGSLLLSALFAGYYFGLEALAVAGLGEFEYSWQKAGRAKGGGRIAPA</sequence>
<dbReference type="PANTHER" id="PTHR43179">
    <property type="entry name" value="RHAMNOSYLTRANSFERASE WBBL"/>
    <property type="match status" value="1"/>
</dbReference>
<evidence type="ECO:0000259" key="2">
    <source>
        <dbReference type="Pfam" id="PF13632"/>
    </source>
</evidence>
<dbReference type="PANTHER" id="PTHR43179:SF7">
    <property type="entry name" value="RHAMNOSYLTRANSFERASE WBBL"/>
    <property type="match status" value="1"/>
</dbReference>
<comment type="caution">
    <text evidence="4">The sequence shown here is derived from an EMBL/GenBank/DDBJ whole genome shotgun (WGS) entry which is preliminary data.</text>
</comment>
<protein>
    <submittedName>
        <fullName evidence="4">Glycosyltransferase family 2 protein</fullName>
    </submittedName>
</protein>
<name>A0A7C3EH40_UNCW3</name>
<dbReference type="CDD" id="cd04186">
    <property type="entry name" value="GT_2_like_c"/>
    <property type="match status" value="1"/>
</dbReference>
<reference evidence="4" key="1">
    <citation type="journal article" date="2020" name="mSystems">
        <title>Genome- and Community-Level Interaction Insights into Carbon Utilization and Element Cycling Functions of Hydrothermarchaeota in Hydrothermal Sediment.</title>
        <authorList>
            <person name="Zhou Z."/>
            <person name="Liu Y."/>
            <person name="Xu W."/>
            <person name="Pan J."/>
            <person name="Luo Z.H."/>
            <person name="Li M."/>
        </authorList>
    </citation>
    <scope>NUCLEOTIDE SEQUENCE [LARGE SCALE GENOMIC DNA]</scope>
    <source>
        <strain evidence="3">SpSt-265</strain>
        <strain evidence="4">SpSt-465</strain>
    </source>
</reference>
<dbReference type="SUPFAM" id="SSF53448">
    <property type="entry name" value="Nucleotide-diphospho-sugar transferases"/>
    <property type="match status" value="1"/>
</dbReference>
<dbReference type="Pfam" id="PF13632">
    <property type="entry name" value="Glyco_trans_2_3"/>
    <property type="match status" value="1"/>
</dbReference>
<organism evidence="4">
    <name type="scientific">candidate division WOR-3 bacterium</name>
    <dbReference type="NCBI Taxonomy" id="2052148"/>
    <lineage>
        <taxon>Bacteria</taxon>
        <taxon>Bacteria division WOR-3</taxon>
    </lineage>
</organism>
<evidence type="ECO:0000313" key="4">
    <source>
        <dbReference type="EMBL" id="HFJ53970.1"/>
    </source>
</evidence>
<evidence type="ECO:0000259" key="1">
    <source>
        <dbReference type="Pfam" id="PF00535"/>
    </source>
</evidence>
<dbReference type="GO" id="GO:0016740">
    <property type="term" value="F:transferase activity"/>
    <property type="evidence" value="ECO:0007669"/>
    <property type="project" value="UniProtKB-KW"/>
</dbReference>
<dbReference type="Gene3D" id="3.90.550.10">
    <property type="entry name" value="Spore Coat Polysaccharide Biosynthesis Protein SpsA, Chain A"/>
    <property type="match status" value="1"/>
</dbReference>
<feature type="domain" description="Glycosyltransferase 2-like" evidence="1">
    <location>
        <begin position="62"/>
        <end position="186"/>
    </location>
</feature>
<gene>
    <name evidence="3" type="ORF">ENP94_00705</name>
    <name evidence="4" type="ORF">ENS16_04690</name>
</gene>
<evidence type="ECO:0000313" key="3">
    <source>
        <dbReference type="EMBL" id="HEA86514.1"/>
    </source>
</evidence>
<accession>A0A7C3EH40</accession>
<dbReference type="AlphaFoldDB" id="A0A7C3EH40"/>
<keyword evidence="4" id="KW-0808">Transferase</keyword>
<dbReference type="EMBL" id="DSTU01000006">
    <property type="protein sequence ID" value="HFJ53970.1"/>
    <property type="molecule type" value="Genomic_DNA"/>
</dbReference>
<dbReference type="InterPro" id="IPR029044">
    <property type="entry name" value="Nucleotide-diphossugar_trans"/>
</dbReference>
<feature type="domain" description="Glycosyltransferase 2-like" evidence="2">
    <location>
        <begin position="216"/>
        <end position="329"/>
    </location>
</feature>
<proteinExistence type="predicted"/>